<accession>A0ACC1IPG8</accession>
<organism evidence="1 2">
    <name type="scientific">Kickxella alabastrina</name>
    <dbReference type="NCBI Taxonomy" id="61397"/>
    <lineage>
        <taxon>Eukaryota</taxon>
        <taxon>Fungi</taxon>
        <taxon>Fungi incertae sedis</taxon>
        <taxon>Zoopagomycota</taxon>
        <taxon>Kickxellomycotina</taxon>
        <taxon>Kickxellomycetes</taxon>
        <taxon>Kickxellales</taxon>
        <taxon>Kickxellaceae</taxon>
        <taxon>Kickxella</taxon>
    </lineage>
</organism>
<sequence>MDLFFGTSKNNGSSKAQPTVSIRVEERVVRRKQDSNGNIHESPVSTKVQRQQQRRRRQEEEHTSPAKKPRDQRPAPAPAPAPARSLREEDAKHAPSGSSSKADRDLSKLVASGARDIVRPVVRRLAPTSGMSARDSSIVNSNRERVGSLPGTPRPRKTAVAERRLASPVKRRRRDAAGVAADDAIERSASVPAHLSQQTQGDSNALLQDDDDPAAAAIVSSVAAVRQSSTVYEDYFEWAAGSGLQQIDLHLPAANTARETFSLAMPRGYDGEAEARDEYLPVNDLLATVRAIGLHLVDSAAFRRAVVEDGDGGIVRRLERARNRRDGDAFVEAVRNFNALLDGARADGLVRSAGIAAEVAVHVLEQVYNRVVAPTVDLLRQYKAFSNNVYGEILPTLVSELIARTGIGASSTFVDLGCGIGNVVLQVAAQTGCRACGIEIMRVPARFARRQAREFEHRMRLYGLRHGAVRVWQGDFCDSADVQCVLPVADVLLVNNYAFDSALNQTLLQMFLDLKEGTRIVSLRPFVTPDYKISARNVHAPESILTVRRYPYWSQCVSWTDNGGEYFVQTVDRSGVKGFLSK</sequence>
<protein>
    <submittedName>
        <fullName evidence="1">Nucleosomal histone H3-Lys79 methylase</fullName>
        <ecNumber evidence="1">2.1.1.354</ecNumber>
    </submittedName>
</protein>
<proteinExistence type="predicted"/>
<keyword evidence="1" id="KW-0808">Transferase</keyword>
<keyword evidence="1" id="KW-0489">Methyltransferase</keyword>
<reference evidence="1" key="1">
    <citation type="submission" date="2022-07" db="EMBL/GenBank/DDBJ databases">
        <title>Phylogenomic reconstructions and comparative analyses of Kickxellomycotina fungi.</title>
        <authorList>
            <person name="Reynolds N.K."/>
            <person name="Stajich J.E."/>
            <person name="Barry K."/>
            <person name="Grigoriev I.V."/>
            <person name="Crous P."/>
            <person name="Smith M.E."/>
        </authorList>
    </citation>
    <scope>NUCLEOTIDE SEQUENCE</scope>
    <source>
        <strain evidence="1">Benny 63K</strain>
    </source>
</reference>
<evidence type="ECO:0000313" key="1">
    <source>
        <dbReference type="EMBL" id="KAJ1898361.1"/>
    </source>
</evidence>
<evidence type="ECO:0000313" key="2">
    <source>
        <dbReference type="Proteomes" id="UP001150581"/>
    </source>
</evidence>
<dbReference type="EMBL" id="JANBPG010000244">
    <property type="protein sequence ID" value="KAJ1898361.1"/>
    <property type="molecule type" value="Genomic_DNA"/>
</dbReference>
<gene>
    <name evidence="1" type="primary">DOT1</name>
    <name evidence="1" type="ORF">LPJ66_002796</name>
</gene>
<keyword evidence="2" id="KW-1185">Reference proteome</keyword>
<dbReference type="EC" id="2.1.1.354" evidence="1"/>
<dbReference type="Proteomes" id="UP001150581">
    <property type="component" value="Unassembled WGS sequence"/>
</dbReference>
<name>A0ACC1IPG8_9FUNG</name>
<comment type="caution">
    <text evidence="1">The sequence shown here is derived from an EMBL/GenBank/DDBJ whole genome shotgun (WGS) entry which is preliminary data.</text>
</comment>